<proteinExistence type="predicted"/>
<evidence type="ECO:0008006" key="3">
    <source>
        <dbReference type="Google" id="ProtNLM"/>
    </source>
</evidence>
<dbReference type="AlphaFoldDB" id="A0A382KMW8"/>
<evidence type="ECO:0000313" key="2">
    <source>
        <dbReference type="EMBL" id="SVC24041.1"/>
    </source>
</evidence>
<protein>
    <recommendedName>
        <fullName evidence="3">ABC3 transporter permease protein domain-containing protein</fullName>
    </recommendedName>
</protein>
<keyword evidence="1" id="KW-0812">Transmembrane</keyword>
<evidence type="ECO:0000256" key="1">
    <source>
        <dbReference type="SAM" id="Phobius"/>
    </source>
</evidence>
<feature type="non-terminal residue" evidence="2">
    <location>
        <position position="1"/>
    </location>
</feature>
<feature type="transmembrane region" description="Helical" evidence="1">
    <location>
        <begin position="37"/>
        <end position="57"/>
    </location>
</feature>
<dbReference type="EMBL" id="UINC01080785">
    <property type="protein sequence ID" value="SVC24041.1"/>
    <property type="molecule type" value="Genomic_DNA"/>
</dbReference>
<organism evidence="2">
    <name type="scientific">marine metagenome</name>
    <dbReference type="NCBI Taxonomy" id="408172"/>
    <lineage>
        <taxon>unclassified sequences</taxon>
        <taxon>metagenomes</taxon>
        <taxon>ecological metagenomes</taxon>
    </lineage>
</organism>
<keyword evidence="1" id="KW-1133">Transmembrane helix</keyword>
<reference evidence="2" key="1">
    <citation type="submission" date="2018-05" db="EMBL/GenBank/DDBJ databases">
        <authorList>
            <person name="Lanie J.A."/>
            <person name="Ng W.-L."/>
            <person name="Kazmierczak K.M."/>
            <person name="Andrzejewski T.M."/>
            <person name="Davidsen T.M."/>
            <person name="Wayne K.J."/>
            <person name="Tettelin H."/>
            <person name="Glass J.I."/>
            <person name="Rusch D."/>
            <person name="Podicherti R."/>
            <person name="Tsui H.-C.T."/>
            <person name="Winkler M.E."/>
        </authorList>
    </citation>
    <scope>NUCLEOTIDE SEQUENCE</scope>
</reference>
<accession>A0A382KMW8</accession>
<sequence>GLGIAYSFNGFFGIFGFLFQLFLGAGTPINRDLVWPWLQLGLVNLSVLFAVVLALIFTTRRALKSDLAVVLKGE</sequence>
<gene>
    <name evidence="2" type="ORF">METZ01_LOCUS276895</name>
</gene>
<feature type="transmembrane region" description="Helical" evidence="1">
    <location>
        <begin position="7"/>
        <end position="25"/>
    </location>
</feature>
<name>A0A382KMW8_9ZZZZ</name>
<keyword evidence="1" id="KW-0472">Membrane</keyword>